<accession>A0ABR2L426</accession>
<name>A0ABR2L426_9EUKA</name>
<gene>
    <name evidence="1" type="ORF">M9Y10_000372</name>
</gene>
<organism evidence="1 2">
    <name type="scientific">Tritrichomonas musculus</name>
    <dbReference type="NCBI Taxonomy" id="1915356"/>
    <lineage>
        <taxon>Eukaryota</taxon>
        <taxon>Metamonada</taxon>
        <taxon>Parabasalia</taxon>
        <taxon>Tritrichomonadida</taxon>
        <taxon>Tritrichomonadidae</taxon>
        <taxon>Tritrichomonas</taxon>
    </lineage>
</organism>
<evidence type="ECO:0000313" key="2">
    <source>
        <dbReference type="Proteomes" id="UP001470230"/>
    </source>
</evidence>
<reference evidence="1 2" key="1">
    <citation type="submission" date="2024-04" db="EMBL/GenBank/DDBJ databases">
        <title>Tritrichomonas musculus Genome.</title>
        <authorList>
            <person name="Alves-Ferreira E."/>
            <person name="Grigg M."/>
            <person name="Lorenzi H."/>
            <person name="Galac M."/>
        </authorList>
    </citation>
    <scope>NUCLEOTIDE SEQUENCE [LARGE SCALE GENOMIC DNA]</scope>
    <source>
        <strain evidence="1 2">EAF2021</strain>
    </source>
</reference>
<protein>
    <submittedName>
        <fullName evidence="1">Uncharacterized protein</fullName>
    </submittedName>
</protein>
<dbReference type="EMBL" id="JAPFFF010000001">
    <property type="protein sequence ID" value="KAK8898103.1"/>
    <property type="molecule type" value="Genomic_DNA"/>
</dbReference>
<keyword evidence="2" id="KW-1185">Reference proteome</keyword>
<dbReference type="Proteomes" id="UP001470230">
    <property type="component" value="Unassembled WGS sequence"/>
</dbReference>
<evidence type="ECO:0000313" key="1">
    <source>
        <dbReference type="EMBL" id="KAK8898103.1"/>
    </source>
</evidence>
<proteinExistence type="predicted"/>
<comment type="caution">
    <text evidence="1">The sequence shown here is derived from an EMBL/GenBank/DDBJ whole genome shotgun (WGS) entry which is preliminary data.</text>
</comment>
<sequence>MKKNLFINNTCKSTKAQGTSLYAFVSNQEQVSSFSKNRKMIKDDENEVKPVVIEGNRFRSEPVTQTQQLFINLKKSGQLEFNSNSFSFNKAEEILSGAKYIQLQKDEGAVLAVKDDICVDNKESLVSGFDSDVNIQTD</sequence>